<dbReference type="Pfam" id="PF21787">
    <property type="entry name" value="TNP-like_RNaseH_N"/>
    <property type="match status" value="1"/>
</dbReference>
<name>A0A9J6F1K7_RHIMP</name>
<dbReference type="InterPro" id="IPR048365">
    <property type="entry name" value="TNP-like_RNaseH_N"/>
</dbReference>
<evidence type="ECO:0000313" key="3">
    <source>
        <dbReference type="EMBL" id="KAH8040399.1"/>
    </source>
</evidence>
<dbReference type="VEuPathDB" id="VectorBase:LOC119184554"/>
<dbReference type="Pfam" id="PF12017">
    <property type="entry name" value="Tnp_P_element"/>
    <property type="match status" value="1"/>
</dbReference>
<dbReference type="AlphaFoldDB" id="A0A9J6F1K7"/>
<feature type="domain" description="Transposable element P transposase-like RNase H" evidence="2">
    <location>
        <begin position="267"/>
        <end position="385"/>
    </location>
</feature>
<gene>
    <name evidence="3" type="ORF">HPB51_010179</name>
</gene>
<dbReference type="InterPro" id="IPR021896">
    <property type="entry name" value="THAP9-like_HTH"/>
</dbReference>
<dbReference type="Proteomes" id="UP000821866">
    <property type="component" value="Chromosome 1"/>
</dbReference>
<keyword evidence="4" id="KW-1185">Reference proteome</keyword>
<accession>A0A9J6F1K7</accession>
<evidence type="ECO:0000313" key="4">
    <source>
        <dbReference type="Proteomes" id="UP000821866"/>
    </source>
</evidence>
<evidence type="ECO:0000259" key="1">
    <source>
        <dbReference type="Pfam" id="PF12017"/>
    </source>
</evidence>
<dbReference type="EMBL" id="JABSTU010000001">
    <property type="protein sequence ID" value="KAH8040399.1"/>
    <property type="molecule type" value="Genomic_DNA"/>
</dbReference>
<reference evidence="3" key="1">
    <citation type="journal article" date="2020" name="Cell">
        <title>Large-Scale Comparative Analyses of Tick Genomes Elucidate Their Genetic Diversity and Vector Capacities.</title>
        <authorList>
            <consortium name="Tick Genome and Microbiome Consortium (TIGMIC)"/>
            <person name="Jia N."/>
            <person name="Wang J."/>
            <person name="Shi W."/>
            <person name="Du L."/>
            <person name="Sun Y."/>
            <person name="Zhan W."/>
            <person name="Jiang J.F."/>
            <person name="Wang Q."/>
            <person name="Zhang B."/>
            <person name="Ji P."/>
            <person name="Bell-Sakyi L."/>
            <person name="Cui X.M."/>
            <person name="Yuan T.T."/>
            <person name="Jiang B.G."/>
            <person name="Yang W.F."/>
            <person name="Lam T.T."/>
            <person name="Chang Q.C."/>
            <person name="Ding S.J."/>
            <person name="Wang X.J."/>
            <person name="Zhu J.G."/>
            <person name="Ruan X.D."/>
            <person name="Zhao L."/>
            <person name="Wei J.T."/>
            <person name="Ye R.Z."/>
            <person name="Que T.C."/>
            <person name="Du C.H."/>
            <person name="Zhou Y.H."/>
            <person name="Cheng J.X."/>
            <person name="Dai P.F."/>
            <person name="Guo W.B."/>
            <person name="Han X.H."/>
            <person name="Huang E.J."/>
            <person name="Li L.F."/>
            <person name="Wei W."/>
            <person name="Gao Y.C."/>
            <person name="Liu J.Z."/>
            <person name="Shao H.Z."/>
            <person name="Wang X."/>
            <person name="Wang C.C."/>
            <person name="Yang T.C."/>
            <person name="Huo Q.B."/>
            <person name="Li W."/>
            <person name="Chen H.Y."/>
            <person name="Chen S.E."/>
            <person name="Zhou L.G."/>
            <person name="Ni X.B."/>
            <person name="Tian J.H."/>
            <person name="Sheng Y."/>
            <person name="Liu T."/>
            <person name="Pan Y.S."/>
            <person name="Xia L.Y."/>
            <person name="Li J."/>
            <person name="Zhao F."/>
            <person name="Cao W.C."/>
        </authorList>
    </citation>
    <scope>NUCLEOTIDE SEQUENCE</scope>
    <source>
        <strain evidence="3">Rmic-2018</strain>
    </source>
</reference>
<evidence type="ECO:0000259" key="2">
    <source>
        <dbReference type="Pfam" id="PF21787"/>
    </source>
</evidence>
<evidence type="ECO:0008006" key="5">
    <source>
        <dbReference type="Google" id="ProtNLM"/>
    </source>
</evidence>
<protein>
    <recommendedName>
        <fullName evidence="5">Transposable element</fullName>
    </recommendedName>
</protein>
<comment type="caution">
    <text evidence="3">The sequence shown here is derived from an EMBL/GenBank/DDBJ whole genome shotgun (WGS) entry which is preliminary data.</text>
</comment>
<sequence length="868" mass="97585">MTGRVLEVSLKVPRLRSGSVPTLFPGCPSYLSKDDPSPRECPETKKMRREAADLARAIAESEASYRDEETKCCFSSLFELMECLKSAPVPNEWIVIHRTNCALFLNIVDESMPMLRSSVTVFSDLSISVCFHGTKLSRIGDYVVPGSIGNVNVLSAILSRLQSILDEKCSSEGLCDVVVSLLEQLEPDAIDSKKRISRFLREQVALLGKQRLEYSSESMVVACILHTISPHAYKFLRGSGFFAMPHPSTCRNVCSSFHLSPDTESASENFLRYIKHRFKQLQPHESAVVLMVDEIHIQPFFDFKGGKISGAAGNSEEAATSAHVFMVQSMLSSFRKVVHILPARTMNAHSLHAVLKNVIIGLEEIGFKVLAVVSDNNAINRKALSMFSDPPKPSIVYPNPKDATRPMFYVVDSVHLLKCIRNNWINQKNLGTNLYFPMFDLSNNSVHPDCIQRASFKDLRELHKLEASQLLKYSYRLSSKALNPSNFERQNVKLVLQIFNAFVAEALDHHWNFHALWHAKETANFIRIVLRWWKIVNVKTTHKGHHHRDVYEEPVSCLNGDPKLEFLDAFVTWLDLWESYKHDNGVLTRETQSALRHSAYAILEFTKYCLVELRYKYVLLGKLQTDGLENRFGQYRQMAGGHYHISIRQLYESEGRIRLQNTLPIMSSDDFIDEALPSATATNQQAFRVTVKPEDLDSLSTRVALFAYVGGFCTNSVVKTLKCNYCQENLVADSCDAERDGDANSLIASLNRGGLKFPNACVVTVVMHTEVVVAKLLQNEKNAGCFLQARNHRCIVQQLVKESLPAFEELVTCANGHEPDLVINMLTKCATNVLLNNYCKERNDASAVAKADAKAVAKARKLKTVAPK</sequence>
<proteinExistence type="predicted"/>
<reference evidence="3" key="2">
    <citation type="submission" date="2021-09" db="EMBL/GenBank/DDBJ databases">
        <authorList>
            <person name="Jia N."/>
            <person name="Wang J."/>
            <person name="Shi W."/>
            <person name="Du L."/>
            <person name="Sun Y."/>
            <person name="Zhan W."/>
            <person name="Jiang J."/>
            <person name="Wang Q."/>
            <person name="Zhang B."/>
            <person name="Ji P."/>
            <person name="Sakyi L.B."/>
            <person name="Cui X."/>
            <person name="Yuan T."/>
            <person name="Jiang B."/>
            <person name="Yang W."/>
            <person name="Lam T.T.-Y."/>
            <person name="Chang Q."/>
            <person name="Ding S."/>
            <person name="Wang X."/>
            <person name="Zhu J."/>
            <person name="Ruan X."/>
            <person name="Zhao L."/>
            <person name="Wei J."/>
            <person name="Que T."/>
            <person name="Du C."/>
            <person name="Cheng J."/>
            <person name="Dai P."/>
            <person name="Han X."/>
            <person name="Huang E."/>
            <person name="Gao Y."/>
            <person name="Liu J."/>
            <person name="Shao H."/>
            <person name="Ye R."/>
            <person name="Li L."/>
            <person name="Wei W."/>
            <person name="Wang X."/>
            <person name="Wang C."/>
            <person name="Huo Q."/>
            <person name="Li W."/>
            <person name="Guo W."/>
            <person name="Chen H."/>
            <person name="Chen S."/>
            <person name="Zhou L."/>
            <person name="Zhou L."/>
            <person name="Ni X."/>
            <person name="Tian J."/>
            <person name="Zhou Y."/>
            <person name="Sheng Y."/>
            <person name="Liu T."/>
            <person name="Pan Y."/>
            <person name="Xia L."/>
            <person name="Li J."/>
            <person name="Zhao F."/>
            <person name="Cao W."/>
        </authorList>
    </citation>
    <scope>NUCLEOTIDE SEQUENCE</scope>
    <source>
        <strain evidence="3">Rmic-2018</strain>
        <tissue evidence="3">Larvae</tissue>
    </source>
</reference>
<organism evidence="3 4">
    <name type="scientific">Rhipicephalus microplus</name>
    <name type="common">Cattle tick</name>
    <name type="synonym">Boophilus microplus</name>
    <dbReference type="NCBI Taxonomy" id="6941"/>
    <lineage>
        <taxon>Eukaryota</taxon>
        <taxon>Metazoa</taxon>
        <taxon>Ecdysozoa</taxon>
        <taxon>Arthropoda</taxon>
        <taxon>Chelicerata</taxon>
        <taxon>Arachnida</taxon>
        <taxon>Acari</taxon>
        <taxon>Parasitiformes</taxon>
        <taxon>Ixodida</taxon>
        <taxon>Ixodoidea</taxon>
        <taxon>Ixodidae</taxon>
        <taxon>Rhipicephalinae</taxon>
        <taxon>Rhipicephalus</taxon>
        <taxon>Boophilus</taxon>
    </lineage>
</organism>
<dbReference type="VEuPathDB" id="VectorBase:LOC119176628"/>
<feature type="domain" description="THAP9-like helix-turn-helix" evidence="1">
    <location>
        <begin position="206"/>
        <end position="251"/>
    </location>
</feature>